<evidence type="ECO:0000256" key="3">
    <source>
        <dbReference type="ARBA" id="ARBA00022448"/>
    </source>
</evidence>
<protein>
    <submittedName>
        <fullName evidence="6">Sugar ABC transporter substrate-binding protein</fullName>
    </submittedName>
</protein>
<dbReference type="PANTHER" id="PTHR43649:SF31">
    <property type="entry name" value="SN-GLYCEROL-3-PHOSPHATE-BINDING PERIPLASMIC PROTEIN UGPB"/>
    <property type="match status" value="1"/>
</dbReference>
<dbReference type="AlphaFoldDB" id="A0A413F8J2"/>
<name>A0A413F8J2_9FIRM</name>
<evidence type="ECO:0000256" key="4">
    <source>
        <dbReference type="ARBA" id="ARBA00022729"/>
    </source>
</evidence>
<dbReference type="CDD" id="cd13585">
    <property type="entry name" value="PBP2_TMBP_like"/>
    <property type="match status" value="1"/>
</dbReference>
<organism evidence="6 7">
    <name type="scientific">Enterocloster asparagiformis</name>
    <dbReference type="NCBI Taxonomy" id="333367"/>
    <lineage>
        <taxon>Bacteria</taxon>
        <taxon>Bacillati</taxon>
        <taxon>Bacillota</taxon>
        <taxon>Clostridia</taxon>
        <taxon>Lachnospirales</taxon>
        <taxon>Lachnospiraceae</taxon>
        <taxon>Enterocloster</taxon>
    </lineage>
</organism>
<dbReference type="PROSITE" id="PS51257">
    <property type="entry name" value="PROKAR_LIPOPROTEIN"/>
    <property type="match status" value="1"/>
</dbReference>
<sequence length="432" mass="48345">MLKLIKKIAAMCGLALAAAALLCGCSSDHESGGKLKLTFQIWDDAQRGGMQDVANAYMARHPGVSIEVQVTSWDEYWTKLDAAAESNQLPDIFWMHTNQILKYADYGKLADLTDLYDHEDPEYYRKHFSDISLDNAKGSDGRIYGVPKDKDSVCLVYNRELFDAAGLSYPDNTWTWNDLVDASQTIYDKTGKYGYMAYADEQLGYWNFVYQAGGYILNEDKTRAGFDQPATRKGMEFYIGLQSHEWCPDQNYFAETNPGTAFISEQGAMYLEGNWNLMSMMKNNMNLMGKWDVAVLPKCPDPLNGDGRATISNGLCYATGADGRHLEAVKDFLRFAGSEEGQRVQGLSGAAIPAYIGLEDTWISSFDQFEYKLDVQKCIDMLPYGVQSVNNASRPNWKTQINDLLLKIYSGELTLDQGLAEMQTLVDTAEAP</sequence>
<keyword evidence="4 5" id="KW-0732">Signal</keyword>
<dbReference type="SUPFAM" id="SSF53850">
    <property type="entry name" value="Periplasmic binding protein-like II"/>
    <property type="match status" value="1"/>
</dbReference>
<dbReference type="GO" id="GO:0030313">
    <property type="term" value="C:cell envelope"/>
    <property type="evidence" value="ECO:0007669"/>
    <property type="project" value="UniProtKB-SubCell"/>
</dbReference>
<evidence type="ECO:0000256" key="1">
    <source>
        <dbReference type="ARBA" id="ARBA00004196"/>
    </source>
</evidence>
<dbReference type="Pfam" id="PF01547">
    <property type="entry name" value="SBP_bac_1"/>
    <property type="match status" value="1"/>
</dbReference>
<dbReference type="OrthoDB" id="362670at2"/>
<evidence type="ECO:0000256" key="2">
    <source>
        <dbReference type="ARBA" id="ARBA00008520"/>
    </source>
</evidence>
<evidence type="ECO:0000313" key="7">
    <source>
        <dbReference type="Proteomes" id="UP000283880"/>
    </source>
</evidence>
<comment type="subcellular location">
    <subcellularLocation>
        <location evidence="1">Cell envelope</location>
    </subcellularLocation>
</comment>
<dbReference type="Proteomes" id="UP000283880">
    <property type="component" value="Unassembled WGS sequence"/>
</dbReference>
<dbReference type="PANTHER" id="PTHR43649">
    <property type="entry name" value="ARABINOSE-BINDING PROTEIN-RELATED"/>
    <property type="match status" value="1"/>
</dbReference>
<evidence type="ECO:0000256" key="5">
    <source>
        <dbReference type="SAM" id="SignalP"/>
    </source>
</evidence>
<dbReference type="EMBL" id="QSBM01000024">
    <property type="protein sequence ID" value="RGX23689.1"/>
    <property type="molecule type" value="Genomic_DNA"/>
</dbReference>
<keyword evidence="3" id="KW-0813">Transport</keyword>
<dbReference type="InterPro" id="IPR050490">
    <property type="entry name" value="Bact_solute-bd_prot1"/>
</dbReference>
<evidence type="ECO:0000313" key="6">
    <source>
        <dbReference type="EMBL" id="RGX23689.1"/>
    </source>
</evidence>
<dbReference type="InterPro" id="IPR006059">
    <property type="entry name" value="SBP"/>
</dbReference>
<reference evidence="6 7" key="1">
    <citation type="submission" date="2018-08" db="EMBL/GenBank/DDBJ databases">
        <title>A genome reference for cultivated species of the human gut microbiota.</title>
        <authorList>
            <person name="Zou Y."/>
            <person name="Xue W."/>
            <person name="Luo G."/>
        </authorList>
    </citation>
    <scope>NUCLEOTIDE SEQUENCE [LARGE SCALE GENOMIC DNA]</scope>
    <source>
        <strain evidence="6 7">AF04-15</strain>
    </source>
</reference>
<dbReference type="RefSeq" id="WP_007705764.1">
    <property type="nucleotide sequence ID" value="NZ_JAWRJJ010000023.1"/>
</dbReference>
<dbReference type="Gene3D" id="3.40.190.10">
    <property type="entry name" value="Periplasmic binding protein-like II"/>
    <property type="match status" value="1"/>
</dbReference>
<feature type="signal peptide" evidence="5">
    <location>
        <begin position="1"/>
        <end position="22"/>
    </location>
</feature>
<comment type="caution">
    <text evidence="6">The sequence shown here is derived from an EMBL/GenBank/DDBJ whole genome shotgun (WGS) entry which is preliminary data.</text>
</comment>
<feature type="chain" id="PRO_5039189410" evidence="5">
    <location>
        <begin position="23"/>
        <end position="432"/>
    </location>
</feature>
<gene>
    <name evidence="6" type="ORF">DWV29_24315</name>
</gene>
<proteinExistence type="inferred from homology"/>
<comment type="similarity">
    <text evidence="2">Belongs to the bacterial solute-binding protein 1 family.</text>
</comment>
<accession>A0A413F8J2</accession>